<comment type="caution">
    <text evidence="1">The sequence shown here is derived from an EMBL/GenBank/DDBJ whole genome shotgun (WGS) entry which is preliminary data.</text>
</comment>
<evidence type="ECO:0000313" key="1">
    <source>
        <dbReference type="EMBL" id="MDP9824986.1"/>
    </source>
</evidence>
<sequence length="206" mass="22854">MSDLNSWWRSTVGPEWHTHTWATFAATAPDPLIKNALAWAQQPAHALYVRSASLRQAFAVALATAQQAAATIADERGYSPHLLAIGRLDELSLPEDPDPALTAANQANPRREGWTALDTRRQYLDEYAKPLERADLTVLRLPPQGDAERVLDQIADARRNYLRPTILAGVVLPHEFAATYGDAIATRFGFPERPSRLTVLDLDHVE</sequence>
<reference evidence="1 2" key="1">
    <citation type="submission" date="2023-07" db="EMBL/GenBank/DDBJ databases">
        <title>Sequencing the genomes of 1000 actinobacteria strains.</title>
        <authorList>
            <person name="Klenk H.-P."/>
        </authorList>
    </citation>
    <scope>NUCLEOTIDE SEQUENCE [LARGE SCALE GENOMIC DNA]</scope>
    <source>
        <strain evidence="1 2">DSM 44388</strain>
    </source>
</reference>
<keyword evidence="2" id="KW-1185">Reference proteome</keyword>
<dbReference type="Proteomes" id="UP001235712">
    <property type="component" value="Unassembled WGS sequence"/>
</dbReference>
<evidence type="ECO:0000313" key="2">
    <source>
        <dbReference type="Proteomes" id="UP001235712"/>
    </source>
</evidence>
<accession>A0ABT9NXE2</accession>
<dbReference type="RefSeq" id="WP_307238299.1">
    <property type="nucleotide sequence ID" value="NZ_JAUSQZ010000001.1"/>
</dbReference>
<dbReference type="EMBL" id="JAUSQZ010000001">
    <property type="protein sequence ID" value="MDP9824986.1"/>
    <property type="molecule type" value="Genomic_DNA"/>
</dbReference>
<name>A0ABT9NXE2_9ACTN</name>
<organism evidence="1 2">
    <name type="scientific">Kineosporia succinea</name>
    <dbReference type="NCBI Taxonomy" id="84632"/>
    <lineage>
        <taxon>Bacteria</taxon>
        <taxon>Bacillati</taxon>
        <taxon>Actinomycetota</taxon>
        <taxon>Actinomycetes</taxon>
        <taxon>Kineosporiales</taxon>
        <taxon>Kineosporiaceae</taxon>
        <taxon>Kineosporia</taxon>
    </lineage>
</organism>
<gene>
    <name evidence="1" type="ORF">J2S57_000735</name>
</gene>
<proteinExistence type="predicted"/>
<protein>
    <submittedName>
        <fullName evidence="1">Uncharacterized protein</fullName>
    </submittedName>
</protein>